<dbReference type="EMBL" id="JH994031">
    <property type="protein sequence ID" value="ELQ74673.1"/>
    <property type="molecule type" value="Genomic_DNA"/>
</dbReference>
<accession>L7JT98</accession>
<keyword evidence="4" id="KW-1185">Reference proteome</keyword>
<evidence type="ECO:0000256" key="1">
    <source>
        <dbReference type="SAM" id="Coils"/>
    </source>
</evidence>
<name>L7JT98_TRAHO</name>
<feature type="compositionally biased region" description="Basic and acidic residues" evidence="2">
    <location>
        <begin position="548"/>
        <end position="560"/>
    </location>
</feature>
<dbReference type="OrthoDB" id="10491340at2759"/>
<dbReference type="VEuPathDB" id="MicrosporidiaDB:THOM_2397"/>
<feature type="compositionally biased region" description="Basic and acidic residues" evidence="2">
    <location>
        <begin position="632"/>
        <end position="646"/>
    </location>
</feature>
<dbReference type="InParanoid" id="L7JT98"/>
<dbReference type="AlphaFoldDB" id="L7JT98"/>
<evidence type="ECO:0000313" key="3">
    <source>
        <dbReference type="EMBL" id="ELQ74673.1"/>
    </source>
</evidence>
<dbReference type="HOGENOM" id="CLU_285933_0_0_1"/>
<sequence>MQKRRAKEEKKLNGKLTETIDKNAKVTDVKPNEIIDFSAWLREKKVEPWNLYAMRVARARSILGSFLEYKRFITLEHQKLFGDDTLIFQDVKRKKVWDMNRNVKSIYIDHRHRDDEDTIIHDEVECIKCLEYRLYREIGEEVKDKIRLAFQQIQHYLYCDRSVLYRRLNKPRLDLIMDVRNILIGQIEEFGCAYHGKPENNLANKICQFDDSVEYKENDPPRYRGDKPVITFEEPKGSRYEQSVRIREKGRYCKRLRERLFVNDYKKITGFDYVPRDYPRSKEKYMPVAKCIESCPFIGPLHYMLRRYGWPDENLHFNTLDGYCLENGTRVLDCGCEVVDEGGVDPKYLYSNKSRDEYRKLYEEKEALRRELEELKGKRARFAEPLVTDVKPVLNEEARERFAESLTDVKSVLNEEARERFAESLTDVKSVLNEGAQEKTAQVGRAKDTADSEPYQYLIPTRKEPPTALQMKLGNAILVKRSKEETQKEREFLKKLETMDVYRGNPADYYSTEYNRNELVPPIFHTKCKITEDRGQNGTIQENEERIEDAGKGSKQEESAGRVVPVNEEAIHVDQGPTSFSGRVDSNAAIVSPGMINEEDRIAGVNSQNNLEFGRNANGTGPALVRDGNAGKAEDVHTPVTPKEETPPFLNGNKLGTLPENGISTQEIRKTPESDVHPSNSYQNICNMPALGSKTAQRTVADHDEDHRLLKDTNQPADTGDAKRRLRGYGVNTAGTANLRDVGPLYGTGMSTDRFVSAGVAQPCSAQPLDQINMPESAKADNSFVSNGLHPGEHAASSNVQGNEHALFKNGPLVNDQKVSAIFQPFGLTGNNAQNTTQGLNAPQAQFSNEMHDLRQNAAQQENNDRAHGWNNGLERTNLFGSSTGVQPWDQRSKPEHNLFNTPSGANVPWNHLSKQQAVPSDLKGTQPLITAPFNTPINLFNDSDTHEPNEFTGPTGNNGRMFGSMNESSAGQEVKNGGHQLFQQGVQPVRPLSFYNPGQHTNVQPAFTPSGTAFNYGAPPDFSNGGQFDRNTAPSSVFSLGSGTGNAEDVNEGNKEEPGDGLKRLDHVLKGGFSWSSFEPK</sequence>
<feature type="coiled-coil region" evidence="1">
    <location>
        <begin position="351"/>
        <end position="378"/>
    </location>
</feature>
<feature type="region of interest" description="Disordered" evidence="2">
    <location>
        <begin position="614"/>
        <end position="656"/>
    </location>
</feature>
<evidence type="ECO:0000313" key="4">
    <source>
        <dbReference type="Proteomes" id="UP000011185"/>
    </source>
</evidence>
<organism evidence="3 4">
    <name type="scientific">Trachipleistophora hominis</name>
    <name type="common">Microsporidian parasite</name>
    <dbReference type="NCBI Taxonomy" id="72359"/>
    <lineage>
        <taxon>Eukaryota</taxon>
        <taxon>Fungi</taxon>
        <taxon>Fungi incertae sedis</taxon>
        <taxon>Microsporidia</taxon>
        <taxon>Pleistophoridae</taxon>
        <taxon>Trachipleistophora</taxon>
    </lineage>
</organism>
<dbReference type="Proteomes" id="UP000011185">
    <property type="component" value="Unassembled WGS sequence"/>
</dbReference>
<reference evidence="3 4" key="1">
    <citation type="journal article" date="2012" name="PLoS Pathog.">
        <title>The genome of the obligate intracellular parasite Trachipleistophora hominis: new insights into microsporidian genome dynamics and reductive evolution.</title>
        <authorList>
            <person name="Heinz E."/>
            <person name="Williams T.A."/>
            <person name="Nakjang S."/>
            <person name="Noel C.J."/>
            <person name="Swan D.C."/>
            <person name="Goldberg A.V."/>
            <person name="Harris S.R."/>
            <person name="Weinmaier T."/>
            <person name="Markert S."/>
            <person name="Becher D."/>
            <person name="Bernhardt J."/>
            <person name="Dagan T."/>
            <person name="Hacker C."/>
            <person name="Lucocq J.M."/>
            <person name="Schweder T."/>
            <person name="Rattei T."/>
            <person name="Hall N."/>
            <person name="Hirt R.P."/>
            <person name="Embley T.M."/>
        </authorList>
    </citation>
    <scope>NUCLEOTIDE SEQUENCE [LARGE SCALE GENOMIC DNA]</scope>
</reference>
<dbReference type="OMA" id="CLEYRLY"/>
<feature type="region of interest" description="Disordered" evidence="2">
    <location>
        <begin position="534"/>
        <end position="562"/>
    </location>
</feature>
<feature type="compositionally biased region" description="Basic and acidic residues" evidence="2">
    <location>
        <begin position="1053"/>
        <end position="1066"/>
    </location>
</feature>
<protein>
    <submittedName>
        <fullName evidence="3">Uncharacterized protein</fullName>
    </submittedName>
</protein>
<evidence type="ECO:0000256" key="2">
    <source>
        <dbReference type="SAM" id="MobiDB-lite"/>
    </source>
</evidence>
<proteinExistence type="predicted"/>
<feature type="region of interest" description="Disordered" evidence="2">
    <location>
        <begin position="1030"/>
        <end position="1066"/>
    </location>
</feature>
<keyword evidence="1" id="KW-0175">Coiled coil</keyword>
<gene>
    <name evidence="3" type="ORF">THOM_2397</name>
</gene>
<feature type="compositionally biased region" description="Polar residues" evidence="2">
    <location>
        <begin position="1030"/>
        <end position="1042"/>
    </location>
</feature>